<dbReference type="Pfam" id="PF00172">
    <property type="entry name" value="Zn_clus"/>
    <property type="match status" value="1"/>
</dbReference>
<comment type="caution">
    <text evidence="8">The sequence shown here is derived from an EMBL/GenBank/DDBJ whole genome shotgun (WGS) entry which is preliminary data.</text>
</comment>
<dbReference type="SUPFAM" id="SSF57701">
    <property type="entry name" value="Zn2/Cys6 DNA-binding domain"/>
    <property type="match status" value="1"/>
</dbReference>
<feature type="compositionally biased region" description="Low complexity" evidence="6">
    <location>
        <begin position="121"/>
        <end position="142"/>
    </location>
</feature>
<dbReference type="Proteomes" id="UP000664132">
    <property type="component" value="Unassembled WGS sequence"/>
</dbReference>
<name>A0A8H7W357_9HELO</name>
<keyword evidence="4" id="KW-0804">Transcription</keyword>
<organism evidence="8 9">
    <name type="scientific">Cadophora malorum</name>
    <dbReference type="NCBI Taxonomy" id="108018"/>
    <lineage>
        <taxon>Eukaryota</taxon>
        <taxon>Fungi</taxon>
        <taxon>Dikarya</taxon>
        <taxon>Ascomycota</taxon>
        <taxon>Pezizomycotina</taxon>
        <taxon>Leotiomycetes</taxon>
        <taxon>Helotiales</taxon>
        <taxon>Ploettnerulaceae</taxon>
        <taxon>Cadophora</taxon>
    </lineage>
</organism>
<dbReference type="InterPro" id="IPR052073">
    <property type="entry name" value="Amide_Lactam_Regulators"/>
</dbReference>
<evidence type="ECO:0000256" key="3">
    <source>
        <dbReference type="ARBA" id="ARBA00023125"/>
    </source>
</evidence>
<evidence type="ECO:0000313" key="9">
    <source>
        <dbReference type="Proteomes" id="UP000664132"/>
    </source>
</evidence>
<evidence type="ECO:0000256" key="4">
    <source>
        <dbReference type="ARBA" id="ARBA00023163"/>
    </source>
</evidence>
<keyword evidence="5" id="KW-0539">Nucleus</keyword>
<keyword evidence="2" id="KW-0805">Transcription regulation</keyword>
<proteinExistence type="predicted"/>
<evidence type="ECO:0000256" key="6">
    <source>
        <dbReference type="SAM" id="MobiDB-lite"/>
    </source>
</evidence>
<dbReference type="SMART" id="SM00066">
    <property type="entry name" value="GAL4"/>
    <property type="match status" value="1"/>
</dbReference>
<dbReference type="GO" id="GO:0008270">
    <property type="term" value="F:zinc ion binding"/>
    <property type="evidence" value="ECO:0007669"/>
    <property type="project" value="InterPro"/>
</dbReference>
<dbReference type="Gene3D" id="4.10.240.10">
    <property type="entry name" value="Zn(2)-C6 fungal-type DNA-binding domain"/>
    <property type="match status" value="1"/>
</dbReference>
<feature type="domain" description="Zn(2)-C6 fungal-type" evidence="7">
    <location>
        <begin position="18"/>
        <end position="51"/>
    </location>
</feature>
<evidence type="ECO:0000256" key="1">
    <source>
        <dbReference type="ARBA" id="ARBA00022833"/>
    </source>
</evidence>
<keyword evidence="3" id="KW-0238">DNA-binding</keyword>
<dbReference type="GO" id="GO:0000981">
    <property type="term" value="F:DNA-binding transcription factor activity, RNA polymerase II-specific"/>
    <property type="evidence" value="ECO:0007669"/>
    <property type="project" value="InterPro"/>
</dbReference>
<feature type="region of interest" description="Disordered" evidence="6">
    <location>
        <begin position="60"/>
        <end position="196"/>
    </location>
</feature>
<accession>A0A8H7W357</accession>
<feature type="compositionally biased region" description="Low complexity" evidence="6">
    <location>
        <begin position="78"/>
        <end position="93"/>
    </location>
</feature>
<dbReference type="InterPro" id="IPR001138">
    <property type="entry name" value="Zn2Cys6_DnaBD"/>
</dbReference>
<evidence type="ECO:0000256" key="2">
    <source>
        <dbReference type="ARBA" id="ARBA00023015"/>
    </source>
</evidence>
<dbReference type="EMBL" id="JAFJYH010000317">
    <property type="protein sequence ID" value="KAG4413397.1"/>
    <property type="molecule type" value="Genomic_DNA"/>
</dbReference>
<dbReference type="CDD" id="cd12148">
    <property type="entry name" value="fungal_TF_MHR"/>
    <property type="match status" value="1"/>
</dbReference>
<gene>
    <name evidence="8" type="ORF">IFR04_013481</name>
</gene>
<dbReference type="GO" id="GO:0003677">
    <property type="term" value="F:DNA binding"/>
    <property type="evidence" value="ECO:0007669"/>
    <property type="project" value="UniProtKB-KW"/>
</dbReference>
<dbReference type="PANTHER" id="PTHR47171:SF1">
    <property type="entry name" value="ZN(II)2CYS6 TRANSCRIPTION FACTOR (EUROFUNG)"/>
    <property type="match status" value="1"/>
</dbReference>
<keyword evidence="9" id="KW-1185">Reference proteome</keyword>
<dbReference type="CDD" id="cd00067">
    <property type="entry name" value="GAL4"/>
    <property type="match status" value="1"/>
</dbReference>
<feature type="compositionally biased region" description="Polar residues" evidence="6">
    <location>
        <begin position="149"/>
        <end position="165"/>
    </location>
</feature>
<dbReference type="InterPro" id="IPR036864">
    <property type="entry name" value="Zn2-C6_fun-type_DNA-bd_sf"/>
</dbReference>
<evidence type="ECO:0000313" key="8">
    <source>
        <dbReference type="EMBL" id="KAG4413397.1"/>
    </source>
</evidence>
<keyword evidence="1" id="KW-0862">Zinc</keyword>
<dbReference type="PANTHER" id="PTHR47171">
    <property type="entry name" value="FARA-RELATED"/>
    <property type="match status" value="1"/>
</dbReference>
<evidence type="ECO:0000256" key="5">
    <source>
        <dbReference type="ARBA" id="ARBA00023242"/>
    </source>
</evidence>
<dbReference type="AlphaFoldDB" id="A0A8H7W357"/>
<dbReference type="PROSITE" id="PS00463">
    <property type="entry name" value="ZN2_CY6_FUNGAL_1"/>
    <property type="match status" value="1"/>
</dbReference>
<dbReference type="PROSITE" id="PS50048">
    <property type="entry name" value="ZN2_CY6_FUNGAL_2"/>
    <property type="match status" value="1"/>
</dbReference>
<reference evidence="8" key="1">
    <citation type="submission" date="2021-02" db="EMBL/GenBank/DDBJ databases">
        <title>Genome sequence Cadophora malorum strain M34.</title>
        <authorList>
            <person name="Stefanovic E."/>
            <person name="Vu D."/>
            <person name="Scully C."/>
            <person name="Dijksterhuis J."/>
            <person name="Roader J."/>
            <person name="Houbraken J."/>
        </authorList>
    </citation>
    <scope>NUCLEOTIDE SEQUENCE</scope>
    <source>
        <strain evidence="8">M34</strain>
    </source>
</reference>
<protein>
    <recommendedName>
        <fullName evidence="7">Zn(2)-C6 fungal-type domain-containing protein</fullName>
    </recommendedName>
</protein>
<evidence type="ECO:0000259" key="7">
    <source>
        <dbReference type="PROSITE" id="PS50048"/>
    </source>
</evidence>
<dbReference type="OrthoDB" id="5121955at2759"/>
<sequence length="404" mass="44611">MPQDSSESGHLRLRASRACQTCSLRKVRCDATEVGLPCSRCRVDKSPNCVLGASKRGTYTRQPRLQSPYERITSPTRNSNGNANNINNNVSNSHHSHNKNKNPPASSTRRPVTPHSERRPSMSASTHASTSSCSESSQRDSATYPVEFPSNSARQIPTPASTGTVESMRVARVDDPTMGSAHGLSSGPPSGPRQHRDSLTTMFERFLEQQGQSTEDATTKCGIIFMSGASPLTFALEEAQGNSNKANLHDADAQFSTGDETGTVMCEIHPSHLSPQDIGYLKVKGAFERPASEVSDAMFAAFTERFYPLYSIVDLDSFKELFKEGTLPWILFHAVCFIGATFCDISVIHRAGFKGRWHARHQFYDKAKLLFDIGYETNKVVLLQTVLMLSFWGPQMKSYWNPCS</sequence>